<keyword evidence="4 7" id="KW-0812">Transmembrane</keyword>
<evidence type="ECO:0000313" key="8">
    <source>
        <dbReference type="EMBL" id="BDG03181.1"/>
    </source>
</evidence>
<evidence type="ECO:0000313" key="9">
    <source>
        <dbReference type="Proteomes" id="UP001162891"/>
    </source>
</evidence>
<dbReference type="InterPro" id="IPR051817">
    <property type="entry name" value="FDH_cytochrome_b556_subunit"/>
</dbReference>
<feature type="transmembrane region" description="Helical" evidence="7">
    <location>
        <begin position="180"/>
        <end position="206"/>
    </location>
</feature>
<organism evidence="8 9">
    <name type="scientific">Anaeromyxobacter oryzae</name>
    <dbReference type="NCBI Taxonomy" id="2918170"/>
    <lineage>
        <taxon>Bacteria</taxon>
        <taxon>Pseudomonadati</taxon>
        <taxon>Myxococcota</taxon>
        <taxon>Myxococcia</taxon>
        <taxon>Myxococcales</taxon>
        <taxon>Cystobacterineae</taxon>
        <taxon>Anaeromyxobacteraceae</taxon>
        <taxon>Anaeromyxobacter</taxon>
    </lineage>
</organism>
<feature type="transmembrane region" description="Helical" evidence="7">
    <location>
        <begin position="131"/>
        <end position="155"/>
    </location>
</feature>
<dbReference type="PANTHER" id="PTHR30074:SF4">
    <property type="entry name" value="NI_FE-HYDROGENASE 2 B-TYPE CYTOCHROME SUBUNIT-RELATED"/>
    <property type="match status" value="1"/>
</dbReference>
<evidence type="ECO:0000256" key="2">
    <source>
        <dbReference type="ARBA" id="ARBA00008929"/>
    </source>
</evidence>
<feature type="transmembrane region" description="Helical" evidence="7">
    <location>
        <begin position="218"/>
        <end position="237"/>
    </location>
</feature>
<evidence type="ECO:0000256" key="3">
    <source>
        <dbReference type="ARBA" id="ARBA00022475"/>
    </source>
</evidence>
<keyword evidence="9" id="KW-1185">Reference proteome</keyword>
<feature type="transmembrane region" description="Helical" evidence="7">
    <location>
        <begin position="323"/>
        <end position="345"/>
    </location>
</feature>
<comment type="subcellular location">
    <subcellularLocation>
        <location evidence="1">Cell membrane</location>
        <topology evidence="1">Multi-pass membrane protein</topology>
    </subcellularLocation>
</comment>
<proteinExistence type="inferred from homology"/>
<evidence type="ECO:0000256" key="6">
    <source>
        <dbReference type="ARBA" id="ARBA00023136"/>
    </source>
</evidence>
<protein>
    <submittedName>
        <fullName evidence="8">Ni/Fe-hydrogenase cytochrome b subunit</fullName>
    </submittedName>
</protein>
<comment type="similarity">
    <text evidence="2">Belongs to the NrfD family.</text>
</comment>
<dbReference type="Proteomes" id="UP001162891">
    <property type="component" value="Chromosome"/>
</dbReference>
<evidence type="ECO:0000256" key="5">
    <source>
        <dbReference type="ARBA" id="ARBA00022989"/>
    </source>
</evidence>
<feature type="transmembrane region" description="Helical" evidence="7">
    <location>
        <begin position="258"/>
        <end position="279"/>
    </location>
</feature>
<keyword evidence="3" id="KW-1003">Cell membrane</keyword>
<gene>
    <name evidence="8" type="primary">hybB_2</name>
    <name evidence="8" type="ORF">AMOR_21770</name>
</gene>
<keyword evidence="5 7" id="KW-1133">Transmembrane helix</keyword>
<keyword evidence="6 7" id="KW-0472">Membrane</keyword>
<feature type="transmembrane region" description="Helical" evidence="7">
    <location>
        <begin position="51"/>
        <end position="79"/>
    </location>
</feature>
<dbReference type="RefSeq" id="WP_248360955.1">
    <property type="nucleotide sequence ID" value="NZ_AP025591.1"/>
</dbReference>
<name>A0ABM7WUK9_9BACT</name>
<evidence type="ECO:0000256" key="1">
    <source>
        <dbReference type="ARBA" id="ARBA00004651"/>
    </source>
</evidence>
<evidence type="ECO:0000256" key="7">
    <source>
        <dbReference type="SAM" id="Phobius"/>
    </source>
</evidence>
<accession>A0ABM7WUK9</accession>
<dbReference type="Pfam" id="PF03916">
    <property type="entry name" value="NrfD"/>
    <property type="match status" value="1"/>
</dbReference>
<feature type="transmembrane region" description="Helical" evidence="7">
    <location>
        <begin position="21"/>
        <end position="45"/>
    </location>
</feature>
<reference evidence="9" key="1">
    <citation type="journal article" date="2022" name="Int. J. Syst. Evol. Microbiol.">
        <title>Anaeromyxobacter oryzae sp. nov., Anaeromyxobacter diazotrophicus sp. nov. and Anaeromyxobacter paludicola sp. nov., isolated from paddy soils.</title>
        <authorList>
            <person name="Itoh H."/>
            <person name="Xu Z."/>
            <person name="Mise K."/>
            <person name="Masuda Y."/>
            <person name="Ushijima N."/>
            <person name="Hayakawa C."/>
            <person name="Shiratori Y."/>
            <person name="Senoo K."/>
        </authorList>
    </citation>
    <scope>NUCLEOTIDE SEQUENCE [LARGE SCALE GENOMIC DNA]</scope>
    <source>
        <strain evidence="9">Red232</strain>
    </source>
</reference>
<dbReference type="InterPro" id="IPR005614">
    <property type="entry name" value="NrfD-like"/>
</dbReference>
<feature type="transmembrane region" description="Helical" evidence="7">
    <location>
        <begin position="294"/>
        <end position="311"/>
    </location>
</feature>
<evidence type="ECO:0000256" key="4">
    <source>
        <dbReference type="ARBA" id="ARBA00022692"/>
    </source>
</evidence>
<feature type="transmembrane region" description="Helical" evidence="7">
    <location>
        <begin position="357"/>
        <end position="377"/>
    </location>
</feature>
<dbReference type="PANTHER" id="PTHR30074">
    <property type="entry name" value="FORMATE DEHYDROGENASE, NITRATE-INDUCIBLE, CYTOCHROME B556 FDN SUBUNIT"/>
    <property type="match status" value="1"/>
</dbReference>
<dbReference type="EMBL" id="AP025591">
    <property type="protein sequence ID" value="BDG03181.1"/>
    <property type="molecule type" value="Genomic_DNA"/>
</dbReference>
<sequence>MTSQARPVGGPLLTPTFKTMLFLWAAATGVGVVRFTHGLGAVTAMSDGYPWGLWIAFDVVVGTGLASGGYAIALLVFVFNRGHYHPLVRPALLTSLLGYAVAGVAVFFDVGRYWGLAKVPFMFWSWNGTSVLLEVALCMMIYVAVLAIELAPALLERWDADGRGRRAEVARRWLPRLRRALPIVIALGLVLPTMHQSSLGALLLVAGTKLHPLWHTGALPLLFLLTAFSMGYAVLYFESIFSSVAFGRPLETRLLGKLGAFVGGTILAFLAVRLAALIGADRAGLAFTSGTRSFFFWAETLLFLAAAVLFLQQWVHARASTQLQAALLALAAGALYRIDAFLVAFDPGAGWRYFPSLGEIVITLGFVATETMAYLVVVRRFPILAGVSAPARAVAPAPLSQGAVS</sequence>
<feature type="transmembrane region" description="Helical" evidence="7">
    <location>
        <begin position="91"/>
        <end position="111"/>
    </location>
</feature>